<keyword evidence="4" id="KW-1185">Reference proteome</keyword>
<comment type="caution">
    <text evidence="3">The sequence shown here is derived from an EMBL/GenBank/DDBJ whole genome shotgun (WGS) entry which is preliminary data.</text>
</comment>
<accession>A0A8H4R5P9</accession>
<organism evidence="3 4">
    <name type="scientific">Agrocybe pediades</name>
    <dbReference type="NCBI Taxonomy" id="84607"/>
    <lineage>
        <taxon>Eukaryota</taxon>
        <taxon>Fungi</taxon>
        <taxon>Dikarya</taxon>
        <taxon>Basidiomycota</taxon>
        <taxon>Agaricomycotina</taxon>
        <taxon>Agaricomycetes</taxon>
        <taxon>Agaricomycetidae</taxon>
        <taxon>Agaricales</taxon>
        <taxon>Agaricineae</taxon>
        <taxon>Strophariaceae</taxon>
        <taxon>Agrocybe</taxon>
    </lineage>
</organism>
<keyword evidence="2" id="KW-0472">Membrane</keyword>
<feature type="compositionally biased region" description="Low complexity" evidence="1">
    <location>
        <begin position="170"/>
        <end position="193"/>
    </location>
</feature>
<evidence type="ECO:0000313" key="4">
    <source>
        <dbReference type="Proteomes" id="UP000521872"/>
    </source>
</evidence>
<name>A0A8H4R5P9_9AGAR</name>
<evidence type="ECO:0000313" key="3">
    <source>
        <dbReference type="EMBL" id="KAF4622878.1"/>
    </source>
</evidence>
<feature type="compositionally biased region" description="Polar residues" evidence="1">
    <location>
        <begin position="158"/>
        <end position="169"/>
    </location>
</feature>
<gene>
    <name evidence="3" type="ORF">D9613_002271</name>
</gene>
<dbReference type="AlphaFoldDB" id="A0A8H4R5P9"/>
<evidence type="ECO:0000256" key="2">
    <source>
        <dbReference type="SAM" id="Phobius"/>
    </source>
</evidence>
<feature type="region of interest" description="Disordered" evidence="1">
    <location>
        <begin position="96"/>
        <end position="193"/>
    </location>
</feature>
<reference evidence="3 4" key="1">
    <citation type="submission" date="2019-12" db="EMBL/GenBank/DDBJ databases">
        <authorList>
            <person name="Floudas D."/>
            <person name="Bentzer J."/>
            <person name="Ahren D."/>
            <person name="Johansson T."/>
            <person name="Persson P."/>
            <person name="Tunlid A."/>
        </authorList>
    </citation>
    <scope>NUCLEOTIDE SEQUENCE [LARGE SCALE GENOMIC DNA]</scope>
    <source>
        <strain evidence="3 4">CBS 102.39</strain>
    </source>
</reference>
<proteinExistence type="predicted"/>
<dbReference type="Proteomes" id="UP000521872">
    <property type="component" value="Unassembled WGS sequence"/>
</dbReference>
<protein>
    <submittedName>
        <fullName evidence="3">Uncharacterized protein</fullName>
    </submittedName>
</protein>
<feature type="compositionally biased region" description="Low complexity" evidence="1">
    <location>
        <begin position="138"/>
        <end position="157"/>
    </location>
</feature>
<sequence length="358" mass="37459">MSFRNISSTTHVPSGSLSTLSLTRTSFRTVIGSTTTSSLPAMSHNASALSSASSVMTLTSALPTSHPTHTCEAVTGISSDPSVHCNSSSLSLTSAVVSPSKSPLNGTAALTSISTPGDTNSSVSAKTETSPSVTLPQGSFQSHSLSYSSSSENMASTHNSNMPTSPGPYTSSSASMSVNTSVPPSLHSPSASHALSPGSKAGIVLGIASVLSLVVIFLYILHRRRKYRIINDGTDANTEFTYPYTRTVPLDDKNNISVIIRAINGHGQAHGQGIIGVNPIPDLVTTESASKALTRVQNFDQSEAFLSADSSTPGIMQNALRQFKRESAPHLFFDTPTKHDDTQGTFYPKEEIAIGVAL</sequence>
<feature type="transmembrane region" description="Helical" evidence="2">
    <location>
        <begin position="201"/>
        <end position="221"/>
    </location>
</feature>
<dbReference type="EMBL" id="JAACJL010000001">
    <property type="protein sequence ID" value="KAF4622878.1"/>
    <property type="molecule type" value="Genomic_DNA"/>
</dbReference>
<keyword evidence="2" id="KW-0812">Transmembrane</keyword>
<keyword evidence="2" id="KW-1133">Transmembrane helix</keyword>
<feature type="compositionally biased region" description="Polar residues" evidence="1">
    <location>
        <begin position="101"/>
        <end position="137"/>
    </location>
</feature>
<evidence type="ECO:0000256" key="1">
    <source>
        <dbReference type="SAM" id="MobiDB-lite"/>
    </source>
</evidence>